<reference evidence="2" key="1">
    <citation type="submission" date="2020-05" db="UniProtKB">
        <authorList>
            <consortium name="EnsemblMetazoa"/>
        </authorList>
    </citation>
    <scope>IDENTIFICATION</scope>
    <source>
        <strain evidence="2">TTRI</strain>
    </source>
</reference>
<sequence>MFSLASKRRGRQQHLTRTETTNESAVRVKPLAAKDQLRACVKEATNDKFIMGLEKGPAAMALRLGSEMSNTSETQQTSDSAVAQHSSHGKNVQFKLQSIDMMSKSKAESIIPLAVCDVPISYKNKKPFPQFIAIKKGDLPLYPTGIAQSPRDIDEDVYINFLKENESASLNFNKIRKETQSDVVLKTTKLELFEESDCLFCGKKVVILRKLEAGVEHFLHAIHTITVKIKLMACERCWWPQQSKDLENIVKPSPSYHI</sequence>
<evidence type="ECO:0000313" key="2">
    <source>
        <dbReference type="EnsemblMetazoa" id="GAUT043600-PA"/>
    </source>
</evidence>
<feature type="compositionally biased region" description="Basic residues" evidence="1">
    <location>
        <begin position="1"/>
        <end position="14"/>
    </location>
</feature>
<accession>A0A1A9VPN9</accession>
<dbReference type="VEuPathDB" id="VectorBase:GAUT043600"/>
<feature type="region of interest" description="Disordered" evidence="1">
    <location>
        <begin position="1"/>
        <end position="23"/>
    </location>
</feature>
<name>A0A1A9VPN9_GLOAU</name>
<proteinExistence type="predicted"/>
<dbReference type="Proteomes" id="UP000078200">
    <property type="component" value="Unassembled WGS sequence"/>
</dbReference>
<dbReference type="AlphaFoldDB" id="A0A1A9VPN9"/>
<protein>
    <submittedName>
        <fullName evidence="2">Uncharacterized protein</fullName>
    </submittedName>
</protein>
<evidence type="ECO:0000313" key="3">
    <source>
        <dbReference type="Proteomes" id="UP000078200"/>
    </source>
</evidence>
<organism evidence="2 3">
    <name type="scientific">Glossina austeni</name>
    <name type="common">Savannah tsetse fly</name>
    <dbReference type="NCBI Taxonomy" id="7395"/>
    <lineage>
        <taxon>Eukaryota</taxon>
        <taxon>Metazoa</taxon>
        <taxon>Ecdysozoa</taxon>
        <taxon>Arthropoda</taxon>
        <taxon>Hexapoda</taxon>
        <taxon>Insecta</taxon>
        <taxon>Pterygota</taxon>
        <taxon>Neoptera</taxon>
        <taxon>Endopterygota</taxon>
        <taxon>Diptera</taxon>
        <taxon>Brachycera</taxon>
        <taxon>Muscomorpha</taxon>
        <taxon>Hippoboscoidea</taxon>
        <taxon>Glossinidae</taxon>
        <taxon>Glossina</taxon>
    </lineage>
</organism>
<keyword evidence="3" id="KW-1185">Reference proteome</keyword>
<evidence type="ECO:0000256" key="1">
    <source>
        <dbReference type="SAM" id="MobiDB-lite"/>
    </source>
</evidence>
<feature type="region of interest" description="Disordered" evidence="1">
    <location>
        <begin position="67"/>
        <end position="86"/>
    </location>
</feature>
<dbReference type="EnsemblMetazoa" id="GAUT043600-RA">
    <property type="protein sequence ID" value="GAUT043600-PA"/>
    <property type="gene ID" value="GAUT043600"/>
</dbReference>